<evidence type="ECO:0000313" key="3">
    <source>
        <dbReference type="Proteomes" id="UP000053477"/>
    </source>
</evidence>
<proteinExistence type="predicted"/>
<evidence type="ECO:0000256" key="1">
    <source>
        <dbReference type="SAM" id="MobiDB-lite"/>
    </source>
</evidence>
<feature type="region of interest" description="Disordered" evidence="1">
    <location>
        <begin position="141"/>
        <end position="215"/>
    </location>
</feature>
<feature type="compositionally biased region" description="Low complexity" evidence="1">
    <location>
        <begin position="155"/>
        <end position="210"/>
    </location>
</feature>
<reference evidence="2 3" key="1">
    <citation type="submission" date="2015-04" db="EMBL/GenBank/DDBJ databases">
        <title>Complete genome sequence of Schizopora paradoxa KUC8140, a cosmopolitan wood degrader in East Asia.</title>
        <authorList>
            <consortium name="DOE Joint Genome Institute"/>
            <person name="Min B."/>
            <person name="Park H."/>
            <person name="Jang Y."/>
            <person name="Kim J.-J."/>
            <person name="Kim K.H."/>
            <person name="Pangilinan J."/>
            <person name="Lipzen A."/>
            <person name="Riley R."/>
            <person name="Grigoriev I.V."/>
            <person name="Spatafora J.W."/>
            <person name="Choi I.-G."/>
        </authorList>
    </citation>
    <scope>NUCLEOTIDE SEQUENCE [LARGE SCALE GENOMIC DNA]</scope>
    <source>
        <strain evidence="2 3">KUC8140</strain>
    </source>
</reference>
<feature type="compositionally biased region" description="Low complexity" evidence="1">
    <location>
        <begin position="33"/>
        <end position="61"/>
    </location>
</feature>
<accession>A0A0H2RJ67</accession>
<feature type="compositionally biased region" description="Polar residues" evidence="1">
    <location>
        <begin position="73"/>
        <end position="90"/>
    </location>
</feature>
<keyword evidence="3" id="KW-1185">Reference proteome</keyword>
<dbReference type="AlphaFoldDB" id="A0A0H2RJ67"/>
<dbReference type="InParanoid" id="A0A0H2RJ67"/>
<dbReference type="EMBL" id="KQ086055">
    <property type="protein sequence ID" value="KLO09463.1"/>
    <property type="molecule type" value="Genomic_DNA"/>
</dbReference>
<organism evidence="2 3">
    <name type="scientific">Schizopora paradoxa</name>
    <dbReference type="NCBI Taxonomy" id="27342"/>
    <lineage>
        <taxon>Eukaryota</taxon>
        <taxon>Fungi</taxon>
        <taxon>Dikarya</taxon>
        <taxon>Basidiomycota</taxon>
        <taxon>Agaricomycotina</taxon>
        <taxon>Agaricomycetes</taxon>
        <taxon>Hymenochaetales</taxon>
        <taxon>Schizoporaceae</taxon>
        <taxon>Schizopora</taxon>
    </lineage>
</organism>
<sequence>MSPSNNTNTNSTSSKLSAASFFRFGFRNRSKKQSSQQQQQQATIPMLAPAPFPTQAFAAAPLAPPRRKPSLRVRTQSVAAPPSSSRQSANVRAPPRSGWFSDGDDYDNDDDEEDEEDATDAIDDFFGVRRSRAERRIVREGSAPLLPKTPKAKVSKAASKASFSPSPASSISASASSRGSSRGSSVTTSPASSLMLASPRSSTSSRTSSSIHLDRDDGCSNAIDDFFGGAPHRRSHVSSHHRNSRMALPGARREYQVSAATASMLSPGAMSYDRRFSSSFVIAKPTYK</sequence>
<gene>
    <name evidence="2" type="ORF">SCHPADRAFT_565396</name>
</gene>
<feature type="compositionally biased region" description="Acidic residues" evidence="1">
    <location>
        <begin position="102"/>
        <end position="123"/>
    </location>
</feature>
<evidence type="ECO:0000313" key="2">
    <source>
        <dbReference type="EMBL" id="KLO09463.1"/>
    </source>
</evidence>
<name>A0A0H2RJ67_9AGAM</name>
<dbReference type="Proteomes" id="UP000053477">
    <property type="component" value="Unassembled WGS sequence"/>
</dbReference>
<protein>
    <submittedName>
        <fullName evidence="2">Uncharacterized protein</fullName>
    </submittedName>
</protein>
<feature type="region of interest" description="Disordered" evidence="1">
    <location>
        <begin position="25"/>
        <end position="125"/>
    </location>
</feature>